<dbReference type="InterPro" id="IPR036282">
    <property type="entry name" value="Glutathione-S-Trfase_C_sf"/>
</dbReference>
<dbReference type="SUPFAM" id="SSF52833">
    <property type="entry name" value="Thioredoxin-like"/>
    <property type="match status" value="1"/>
</dbReference>
<dbReference type="Gene3D" id="3.40.30.10">
    <property type="entry name" value="Glutaredoxin"/>
    <property type="match status" value="1"/>
</dbReference>
<sequence>MYDLLIGDRSYSSWSLRGWLLFDAFGIPVRRHTARLYTDELPRALRDYAPARTVPAMRTPEGAVIAESLAIAEELASRHPGAGLWPADPAARATARMLAAGMHAGFAALREHCPMNLRVSYESCDPPAPVLADLARLEELWAHARAVSGTKTPWLFGAYSAADAFFAPVAARIAGYNLPVGAEAMVYVAAHLAHPSFRRWRAAALADGADQPLYRRDWPQRAWPEPAAPA</sequence>
<dbReference type="Proteomes" id="UP000277498">
    <property type="component" value="Unassembled WGS sequence"/>
</dbReference>
<dbReference type="InterPro" id="IPR004045">
    <property type="entry name" value="Glutathione_S-Trfase_N"/>
</dbReference>
<accession>A0A3P5XMV2</accession>
<organism evidence="2 3">
    <name type="scientific">Pseudogemmobacter humi</name>
    <dbReference type="NCBI Taxonomy" id="2483812"/>
    <lineage>
        <taxon>Bacteria</taxon>
        <taxon>Pseudomonadati</taxon>
        <taxon>Pseudomonadota</taxon>
        <taxon>Alphaproteobacteria</taxon>
        <taxon>Rhodobacterales</taxon>
        <taxon>Paracoccaceae</taxon>
        <taxon>Pseudogemmobacter</taxon>
    </lineage>
</organism>
<evidence type="ECO:0000313" key="3">
    <source>
        <dbReference type="Proteomes" id="UP000277498"/>
    </source>
</evidence>
<evidence type="ECO:0000313" key="2">
    <source>
        <dbReference type="EMBL" id="VDC30010.1"/>
    </source>
</evidence>
<dbReference type="PROSITE" id="PS50404">
    <property type="entry name" value="GST_NTER"/>
    <property type="match status" value="1"/>
</dbReference>
<dbReference type="Pfam" id="PF13409">
    <property type="entry name" value="GST_N_2"/>
    <property type="match status" value="1"/>
</dbReference>
<proteinExistence type="predicted"/>
<name>A0A3P5XMV2_9RHOB</name>
<dbReference type="AlphaFoldDB" id="A0A3P5XMV2"/>
<dbReference type="RefSeq" id="WP_233352198.1">
    <property type="nucleotide sequence ID" value="NZ_UXAW01000072.1"/>
</dbReference>
<evidence type="ECO:0000259" key="1">
    <source>
        <dbReference type="PROSITE" id="PS50404"/>
    </source>
</evidence>
<dbReference type="SUPFAM" id="SSF47616">
    <property type="entry name" value="GST C-terminal domain-like"/>
    <property type="match status" value="1"/>
</dbReference>
<dbReference type="GO" id="GO:0005737">
    <property type="term" value="C:cytoplasm"/>
    <property type="evidence" value="ECO:0007669"/>
    <property type="project" value="TreeGrafter"/>
</dbReference>
<dbReference type="PANTHER" id="PTHR43968">
    <property type="match status" value="1"/>
</dbReference>
<reference evidence="2 3" key="1">
    <citation type="submission" date="2018-11" db="EMBL/GenBank/DDBJ databases">
        <authorList>
            <person name="Criscuolo A."/>
        </authorList>
    </citation>
    <scope>NUCLEOTIDE SEQUENCE [LARGE SCALE GENOMIC DNA]</scope>
    <source>
        <strain evidence="2">ACIP111625</strain>
    </source>
</reference>
<protein>
    <recommendedName>
        <fullName evidence="1">GST N-terminal domain-containing protein</fullName>
    </recommendedName>
</protein>
<dbReference type="InterPro" id="IPR050983">
    <property type="entry name" value="GST_Omega/HSP26"/>
</dbReference>
<dbReference type="EMBL" id="UXAW01000072">
    <property type="protein sequence ID" value="VDC30010.1"/>
    <property type="molecule type" value="Genomic_DNA"/>
</dbReference>
<dbReference type="Gene3D" id="1.20.1050.10">
    <property type="match status" value="1"/>
</dbReference>
<dbReference type="CDD" id="cd03194">
    <property type="entry name" value="GST_C_3"/>
    <property type="match status" value="1"/>
</dbReference>
<dbReference type="InterPro" id="IPR036249">
    <property type="entry name" value="Thioredoxin-like_sf"/>
</dbReference>
<gene>
    <name evidence="2" type="ORF">XINFAN_02379</name>
</gene>
<dbReference type="PANTHER" id="PTHR43968:SF6">
    <property type="entry name" value="GLUTATHIONE S-TRANSFERASE OMEGA"/>
    <property type="match status" value="1"/>
</dbReference>
<keyword evidence="3" id="KW-1185">Reference proteome</keyword>
<feature type="domain" description="GST N-terminal" evidence="1">
    <location>
        <begin position="2"/>
        <end position="83"/>
    </location>
</feature>